<dbReference type="Proteomes" id="UP000398389">
    <property type="component" value="Unassembled WGS sequence"/>
</dbReference>
<dbReference type="SUPFAM" id="SSF50249">
    <property type="entry name" value="Nucleic acid-binding proteins"/>
    <property type="match status" value="1"/>
</dbReference>
<dbReference type="Pfam" id="PF07717">
    <property type="entry name" value="OB_NTP_bind"/>
    <property type="match status" value="1"/>
</dbReference>
<keyword evidence="9" id="KW-0539">Nucleus</keyword>
<evidence type="ECO:0000256" key="9">
    <source>
        <dbReference type="ARBA" id="ARBA00023242"/>
    </source>
</evidence>
<dbReference type="InterPro" id="IPR002464">
    <property type="entry name" value="DNA/RNA_helicase_DEAH_CS"/>
</dbReference>
<dbReference type="Pfam" id="PF00271">
    <property type="entry name" value="Helicase_C"/>
    <property type="match status" value="1"/>
</dbReference>
<dbReference type="Gene3D" id="2.40.50.140">
    <property type="entry name" value="Nucleic acid-binding proteins"/>
    <property type="match status" value="1"/>
</dbReference>
<evidence type="ECO:0000256" key="10">
    <source>
        <dbReference type="ARBA" id="ARBA00047984"/>
    </source>
</evidence>
<dbReference type="GO" id="GO:0071013">
    <property type="term" value="C:catalytic step 2 spliceosome"/>
    <property type="evidence" value="ECO:0007669"/>
    <property type="project" value="TreeGrafter"/>
</dbReference>
<dbReference type="InterPro" id="IPR049621">
    <property type="entry name" value="S1_DHX8_helicase"/>
</dbReference>
<dbReference type="GO" id="GO:0003724">
    <property type="term" value="F:RNA helicase activity"/>
    <property type="evidence" value="ECO:0007669"/>
    <property type="project" value="UniProtKB-EC"/>
</dbReference>
<comment type="catalytic activity">
    <reaction evidence="10">
        <text>ATP + H2O = ADP + phosphate + H(+)</text>
        <dbReference type="Rhea" id="RHEA:13065"/>
        <dbReference type="ChEBI" id="CHEBI:15377"/>
        <dbReference type="ChEBI" id="CHEBI:15378"/>
        <dbReference type="ChEBI" id="CHEBI:30616"/>
        <dbReference type="ChEBI" id="CHEBI:43474"/>
        <dbReference type="ChEBI" id="CHEBI:456216"/>
        <dbReference type="EC" id="3.6.4.13"/>
    </reaction>
</comment>
<evidence type="ECO:0000256" key="6">
    <source>
        <dbReference type="ARBA" id="ARBA00022806"/>
    </source>
</evidence>
<dbReference type="GO" id="GO:0003723">
    <property type="term" value="F:RNA binding"/>
    <property type="evidence" value="ECO:0007669"/>
    <property type="project" value="TreeGrafter"/>
</dbReference>
<dbReference type="CDD" id="cd21691">
    <property type="entry name" value="GH2-like_DHX8"/>
    <property type="match status" value="1"/>
</dbReference>
<dbReference type="GO" id="GO:0016787">
    <property type="term" value="F:hydrolase activity"/>
    <property type="evidence" value="ECO:0007669"/>
    <property type="project" value="UniProtKB-KW"/>
</dbReference>
<dbReference type="FunFam" id="2.40.50.140:FF:000061">
    <property type="entry name" value="ATP-dependent RNA helicase DHX8"/>
    <property type="match status" value="1"/>
</dbReference>
<dbReference type="CDD" id="cd05684">
    <property type="entry name" value="S1_DHX8_helicase"/>
    <property type="match status" value="1"/>
</dbReference>
<sequence>MEEIEKFKIISLVSRLTTEMANHTGVSDKALAEFVLEIHKSCKTLAQFKAKLREAGAELPDDFIDNIDRIIRQLHPHPTIFTDIKDKSNVFKGLSLPDFKVSHEEDVVDEALSQLKPRQERHRRDASPHERQLERERHRRDSRERHRRDSRERSSRDSRRDSRERHSRDSRDRSRRDSKDRSQRDSRRSQRLRRGSSESPERPRSSRRRSPSPETDMDDEPVINKVYNGRVINMTNFGAFVSLDGIRGRRDGLVHISAIHNGARLEHPSEVLQRDQRVKVKVIKIDGNRISLSMKDVDQETGQDLQPIPSFATGANSFGLRGEPAPERINQPNRRKRLTSPERWEIRQLIASGALSAADYPELNEDLQAINDPDDLEPEEDVDIEVREEEPPFLAGQTKQSLELSPIRVVKAPEGSLNRAAMSGASLARERREQRQQQSKEQAKKGADELSMHDPLASKTNEIINQIPEWRKKTSKQEISYGKRTNLSIDEQRKSLPVYQLRKQLVQAVRDNQIMIIVGDTGSGKTTQITQYLAEEGFTKRGIVGCTQPRRVAAVSVAKRVADEVGCKLGAEVGYTIRFEDVTSPRTRIKYMTDGMLQREALLDPDMTAYSVIMLDEAHERTIATDVLFALLKKAAKRRPDLRLIITSATLDAEKFSDYFLKCPILYIPGRTFPVEILYTKDPEYDYLEATLMTVIQIHLSEPQGDILVFLTGQEEIDTSCEVLYERMKALGPDVPELIILPVYSALPSEMQSKIFDPAPPGSRKVVIATNIAETSITIDGIYYVVDPGFVKINAYDAKLGMDSLVISPISQAQANQRAGRAGRTGPGKCYRLYTEQAFNNEMLPNTIPEIQRQNLSHTILMLKAMGINDLLHFDFMDPPPANTMLTALEELHSLLALDDEGLLTRLGRKMADFPMEPSLAKVLIASVDAGCSTEMLTIVAMLSVQNVFYRPKEKQAQADQKRAKFNDPTGDHLMLLNVYQAWERQGHSRTWCVDNFIQERSLKRAQDVRRQLVSIMERYKHAILSCGRDTDAIRKVLCSGFFRNAARKDPQEGYKTLIEGTPVYLHPSSALFNKAAEYVIYHTLLLTTKEYMHCATAINPKWLAEAAPTFFKVADPTKLSKRKRNERIQPLFDRYATDANSWRLSAQRRNAKGGSTTFG</sequence>
<evidence type="ECO:0000256" key="2">
    <source>
        <dbReference type="ARBA" id="ARBA00012552"/>
    </source>
</evidence>
<dbReference type="PANTHER" id="PTHR18934">
    <property type="entry name" value="ATP-DEPENDENT RNA HELICASE"/>
    <property type="match status" value="1"/>
</dbReference>
<evidence type="ECO:0000313" key="15">
    <source>
        <dbReference type="EMBL" id="VVT54725.1"/>
    </source>
</evidence>
<feature type="domain" description="Helicase C-terminal" evidence="14">
    <location>
        <begin position="694"/>
        <end position="867"/>
    </location>
</feature>
<dbReference type="SUPFAM" id="SSF52540">
    <property type="entry name" value="P-loop containing nucleoside triphosphate hydrolases"/>
    <property type="match status" value="1"/>
</dbReference>
<accession>A0A5E8C0U4</accession>
<keyword evidence="7" id="KW-0067">ATP-binding</keyword>
<feature type="compositionally biased region" description="Basic and acidic residues" evidence="11">
    <location>
        <begin position="195"/>
        <end position="204"/>
    </location>
</feature>
<dbReference type="InterPro" id="IPR027417">
    <property type="entry name" value="P-loop_NTPase"/>
</dbReference>
<gene>
    <name evidence="15" type="ORF">SAPINGB_P004220</name>
</gene>
<comment type="subcellular location">
    <subcellularLocation>
        <location evidence="1">Nucleus</location>
    </subcellularLocation>
</comment>
<dbReference type="EC" id="3.6.4.13" evidence="2"/>
<dbReference type="InterPro" id="IPR048333">
    <property type="entry name" value="HA2_WH"/>
</dbReference>
<dbReference type="InterPro" id="IPR012340">
    <property type="entry name" value="NA-bd_OB-fold"/>
</dbReference>
<dbReference type="PROSITE" id="PS00690">
    <property type="entry name" value="DEAH_ATP_HELICASE"/>
    <property type="match status" value="1"/>
</dbReference>
<evidence type="ECO:0000256" key="3">
    <source>
        <dbReference type="ARBA" id="ARBA00022664"/>
    </source>
</evidence>
<keyword evidence="3" id="KW-0507">mRNA processing</keyword>
<evidence type="ECO:0000256" key="11">
    <source>
        <dbReference type="SAM" id="MobiDB-lite"/>
    </source>
</evidence>
<dbReference type="SMART" id="SM00487">
    <property type="entry name" value="DEXDc"/>
    <property type="match status" value="1"/>
</dbReference>
<dbReference type="GeneID" id="43583035"/>
<dbReference type="CDD" id="cd18791">
    <property type="entry name" value="SF2_C_RHA"/>
    <property type="match status" value="1"/>
</dbReference>
<dbReference type="Gene3D" id="1.20.120.1080">
    <property type="match status" value="1"/>
</dbReference>
<dbReference type="InterPro" id="IPR001650">
    <property type="entry name" value="Helicase_C-like"/>
</dbReference>
<dbReference type="Pfam" id="PF21010">
    <property type="entry name" value="HA2_C"/>
    <property type="match status" value="1"/>
</dbReference>
<keyword evidence="8" id="KW-0508">mRNA splicing</keyword>
<protein>
    <recommendedName>
        <fullName evidence="2">RNA helicase</fullName>
        <ecNumber evidence="2">3.6.4.13</ecNumber>
    </recommendedName>
</protein>
<dbReference type="FunFam" id="3.40.50.300:FF:000101">
    <property type="entry name" value="Pre-mRNA-splicing factor ATP-dependent RNA helicase"/>
    <property type="match status" value="1"/>
</dbReference>
<keyword evidence="6" id="KW-0347">Helicase</keyword>
<evidence type="ECO:0000256" key="4">
    <source>
        <dbReference type="ARBA" id="ARBA00022741"/>
    </source>
</evidence>
<feature type="domain" description="S1 motif" evidence="12">
    <location>
        <begin position="224"/>
        <end position="295"/>
    </location>
</feature>
<dbReference type="RefSeq" id="XP_031854826.1">
    <property type="nucleotide sequence ID" value="XM_031998935.1"/>
</dbReference>
<reference evidence="15 16" key="1">
    <citation type="submission" date="2019-09" db="EMBL/GenBank/DDBJ databases">
        <authorList>
            <person name="Brejova B."/>
        </authorList>
    </citation>
    <scope>NUCLEOTIDE SEQUENCE [LARGE SCALE GENOMIC DNA]</scope>
</reference>
<evidence type="ECO:0000259" key="14">
    <source>
        <dbReference type="PROSITE" id="PS51194"/>
    </source>
</evidence>
<evidence type="ECO:0000259" key="13">
    <source>
        <dbReference type="PROSITE" id="PS51192"/>
    </source>
</evidence>
<keyword evidence="4" id="KW-0547">Nucleotide-binding</keyword>
<organism evidence="15 16">
    <name type="scientific">Magnusiomyces paraingens</name>
    <dbReference type="NCBI Taxonomy" id="2606893"/>
    <lineage>
        <taxon>Eukaryota</taxon>
        <taxon>Fungi</taxon>
        <taxon>Dikarya</taxon>
        <taxon>Ascomycota</taxon>
        <taxon>Saccharomycotina</taxon>
        <taxon>Dipodascomycetes</taxon>
        <taxon>Dipodascales</taxon>
        <taxon>Dipodascaceae</taxon>
        <taxon>Magnusiomyces</taxon>
    </lineage>
</organism>
<dbReference type="GO" id="GO:0000390">
    <property type="term" value="P:spliceosomal complex disassembly"/>
    <property type="evidence" value="ECO:0007669"/>
    <property type="project" value="TreeGrafter"/>
</dbReference>
<dbReference type="GO" id="GO:0005524">
    <property type="term" value="F:ATP binding"/>
    <property type="evidence" value="ECO:0007669"/>
    <property type="project" value="UniProtKB-KW"/>
</dbReference>
<dbReference type="InterPro" id="IPR049588">
    <property type="entry name" value="DHX8_GH2-like"/>
</dbReference>
<dbReference type="InterPro" id="IPR011709">
    <property type="entry name" value="DEAD-box_helicase_OB_fold"/>
</dbReference>
<dbReference type="Pfam" id="PF00575">
    <property type="entry name" value="S1"/>
    <property type="match status" value="1"/>
</dbReference>
<dbReference type="GO" id="GO:0065003">
    <property type="term" value="P:protein-containing complex assembly"/>
    <property type="evidence" value="ECO:0007669"/>
    <property type="project" value="UniProtKB-ARBA"/>
</dbReference>
<evidence type="ECO:0000259" key="12">
    <source>
        <dbReference type="PROSITE" id="PS50126"/>
    </source>
</evidence>
<dbReference type="InterPro" id="IPR007502">
    <property type="entry name" value="Helicase-assoc_dom"/>
</dbReference>
<proteinExistence type="predicted"/>
<dbReference type="PROSITE" id="PS51192">
    <property type="entry name" value="HELICASE_ATP_BIND_1"/>
    <property type="match status" value="1"/>
</dbReference>
<evidence type="ECO:0000313" key="16">
    <source>
        <dbReference type="Proteomes" id="UP000398389"/>
    </source>
</evidence>
<name>A0A5E8C0U4_9ASCO</name>
<dbReference type="PROSITE" id="PS50126">
    <property type="entry name" value="S1"/>
    <property type="match status" value="1"/>
</dbReference>
<evidence type="ECO:0000256" key="8">
    <source>
        <dbReference type="ARBA" id="ARBA00023187"/>
    </source>
</evidence>
<keyword evidence="16" id="KW-1185">Reference proteome</keyword>
<evidence type="ECO:0000256" key="1">
    <source>
        <dbReference type="ARBA" id="ARBA00004123"/>
    </source>
</evidence>
<dbReference type="PROSITE" id="PS51194">
    <property type="entry name" value="HELICASE_CTER"/>
    <property type="match status" value="1"/>
</dbReference>
<feature type="region of interest" description="Disordered" evidence="11">
    <location>
        <begin position="415"/>
        <end position="469"/>
    </location>
</feature>
<dbReference type="AlphaFoldDB" id="A0A5E8C0U4"/>
<evidence type="ECO:0000256" key="5">
    <source>
        <dbReference type="ARBA" id="ARBA00022801"/>
    </source>
</evidence>
<dbReference type="Pfam" id="PF00270">
    <property type="entry name" value="DEAD"/>
    <property type="match status" value="1"/>
</dbReference>
<keyword evidence="5" id="KW-0378">Hydrolase</keyword>
<dbReference type="InterPro" id="IPR014001">
    <property type="entry name" value="Helicase_ATP-bd"/>
</dbReference>
<feature type="region of interest" description="Disordered" evidence="11">
    <location>
        <begin position="111"/>
        <end position="222"/>
    </location>
</feature>
<dbReference type="SMART" id="SM00490">
    <property type="entry name" value="HELICc"/>
    <property type="match status" value="1"/>
</dbReference>
<dbReference type="OrthoDB" id="10253254at2759"/>
<dbReference type="InterPro" id="IPR003029">
    <property type="entry name" value="S1_domain"/>
</dbReference>
<dbReference type="GO" id="GO:0005684">
    <property type="term" value="C:U2-type spliceosomal complex"/>
    <property type="evidence" value="ECO:0007669"/>
    <property type="project" value="UniProtKB-ARBA"/>
</dbReference>
<feature type="region of interest" description="Disordered" evidence="11">
    <location>
        <begin position="318"/>
        <end position="338"/>
    </location>
</feature>
<dbReference type="InterPro" id="IPR011545">
    <property type="entry name" value="DEAD/DEAH_box_helicase_dom"/>
</dbReference>
<feature type="domain" description="Helicase ATP-binding" evidence="13">
    <location>
        <begin position="506"/>
        <end position="669"/>
    </location>
</feature>
<dbReference type="FunFam" id="3.40.50.300:FF:000191">
    <property type="entry name" value="Pre-mRNA-splicing factor ATP-dependent RNA helicase"/>
    <property type="match status" value="1"/>
</dbReference>
<dbReference type="PANTHER" id="PTHR18934:SF85">
    <property type="entry name" value="ATP-DEPENDENT RNA HELICASE DHX8"/>
    <property type="match status" value="1"/>
</dbReference>
<dbReference type="Pfam" id="PF04408">
    <property type="entry name" value="WHD_HA2"/>
    <property type="match status" value="1"/>
</dbReference>
<dbReference type="Gene3D" id="3.40.50.300">
    <property type="entry name" value="P-loop containing nucleotide triphosphate hydrolases"/>
    <property type="match status" value="2"/>
</dbReference>
<dbReference type="EMBL" id="CABVLU010000003">
    <property type="protein sequence ID" value="VVT54725.1"/>
    <property type="molecule type" value="Genomic_DNA"/>
</dbReference>
<dbReference type="FunFam" id="1.20.120.1080:FF:000001">
    <property type="entry name" value="Pre-mRNA-splicing factor ATP-dependent RNA helicase"/>
    <property type="match status" value="1"/>
</dbReference>
<dbReference type="SMART" id="SM00316">
    <property type="entry name" value="S1"/>
    <property type="match status" value="1"/>
</dbReference>
<evidence type="ECO:0000256" key="7">
    <source>
        <dbReference type="ARBA" id="ARBA00022840"/>
    </source>
</evidence>
<feature type="compositionally biased region" description="Basic and acidic residues" evidence="11">
    <location>
        <begin position="441"/>
        <end position="452"/>
    </location>
</feature>
<feature type="compositionally biased region" description="Basic and acidic residues" evidence="11">
    <location>
        <begin position="122"/>
        <end position="188"/>
    </location>
</feature>
<dbReference type="SMART" id="SM00847">
    <property type="entry name" value="HA2"/>
    <property type="match status" value="1"/>
</dbReference>